<name>A0AAD9V7N1_ACRCE</name>
<evidence type="ECO:0000256" key="1">
    <source>
        <dbReference type="SAM" id="MobiDB-lite"/>
    </source>
</evidence>
<evidence type="ECO:0000313" key="3">
    <source>
        <dbReference type="Proteomes" id="UP001249851"/>
    </source>
</evidence>
<dbReference type="EMBL" id="JARQWQ010000024">
    <property type="protein sequence ID" value="KAK2563765.1"/>
    <property type="molecule type" value="Genomic_DNA"/>
</dbReference>
<reference evidence="2" key="1">
    <citation type="journal article" date="2023" name="G3 (Bethesda)">
        <title>Whole genome assembly and annotation of the endangered Caribbean coral Acropora cervicornis.</title>
        <authorList>
            <person name="Selwyn J.D."/>
            <person name="Vollmer S.V."/>
        </authorList>
    </citation>
    <scope>NUCLEOTIDE SEQUENCE</scope>
    <source>
        <strain evidence="2">K2</strain>
    </source>
</reference>
<sequence>MANRETQENLCRSEVTQIYMTEQRRTERTVPLGSPKSKRSSEFDASKNQPNLPDFDIFPSEIKEKKWGNISYQSLSNDINNIYDEIVHFRKNIFNILSGRAGKMFIDELTFWLKQLNYILELNSIALKAFMVLPSLILQKPSSTSKSKEHSAAIERRLALWKQGDLNLLMKEVRFTQEKFVSSRKAKSVEDISRIFARLVMQGKITAAIKLLDRPIGC</sequence>
<proteinExistence type="predicted"/>
<reference evidence="2" key="2">
    <citation type="journal article" date="2023" name="Science">
        <title>Genomic signatures of disease resistance in endangered staghorn corals.</title>
        <authorList>
            <person name="Vollmer S.V."/>
            <person name="Selwyn J.D."/>
            <person name="Despard B.A."/>
            <person name="Roesel C.L."/>
        </authorList>
    </citation>
    <scope>NUCLEOTIDE SEQUENCE</scope>
    <source>
        <strain evidence="2">K2</strain>
    </source>
</reference>
<organism evidence="2 3">
    <name type="scientific">Acropora cervicornis</name>
    <name type="common">Staghorn coral</name>
    <dbReference type="NCBI Taxonomy" id="6130"/>
    <lineage>
        <taxon>Eukaryota</taxon>
        <taxon>Metazoa</taxon>
        <taxon>Cnidaria</taxon>
        <taxon>Anthozoa</taxon>
        <taxon>Hexacorallia</taxon>
        <taxon>Scleractinia</taxon>
        <taxon>Astrocoeniina</taxon>
        <taxon>Acroporidae</taxon>
        <taxon>Acropora</taxon>
    </lineage>
</organism>
<accession>A0AAD9V7N1</accession>
<dbReference type="Proteomes" id="UP001249851">
    <property type="component" value="Unassembled WGS sequence"/>
</dbReference>
<protein>
    <submittedName>
        <fullName evidence="2">Uncharacterized protein</fullName>
    </submittedName>
</protein>
<gene>
    <name evidence="2" type="ORF">P5673_012766</name>
</gene>
<feature type="region of interest" description="Disordered" evidence="1">
    <location>
        <begin position="23"/>
        <end position="51"/>
    </location>
</feature>
<comment type="caution">
    <text evidence="2">The sequence shown here is derived from an EMBL/GenBank/DDBJ whole genome shotgun (WGS) entry which is preliminary data.</text>
</comment>
<keyword evidence="3" id="KW-1185">Reference proteome</keyword>
<evidence type="ECO:0000313" key="2">
    <source>
        <dbReference type="EMBL" id="KAK2563765.1"/>
    </source>
</evidence>
<dbReference type="AlphaFoldDB" id="A0AAD9V7N1"/>